<name>A0A1E4TL13_9ASCO</name>
<protein>
    <recommendedName>
        <fullName evidence="1">RNA helicase</fullName>
        <ecNumber evidence="1">3.6.4.13</ecNumber>
    </recommendedName>
</protein>
<evidence type="ECO:0000256" key="3">
    <source>
        <dbReference type="ARBA" id="ARBA00022801"/>
    </source>
</evidence>
<dbReference type="InterPro" id="IPR011545">
    <property type="entry name" value="DEAD/DEAH_box_helicase_dom"/>
</dbReference>
<dbReference type="GO" id="GO:0003724">
    <property type="term" value="F:RNA helicase activity"/>
    <property type="evidence" value="ECO:0007669"/>
    <property type="project" value="UniProtKB-EC"/>
</dbReference>
<dbReference type="PROSITE" id="PS00039">
    <property type="entry name" value="DEAD_ATP_HELICASE"/>
    <property type="match status" value="1"/>
</dbReference>
<dbReference type="CDD" id="cd18787">
    <property type="entry name" value="SF2_C_DEAD"/>
    <property type="match status" value="1"/>
</dbReference>
<dbReference type="GO" id="GO:0000463">
    <property type="term" value="P:maturation of LSU-rRNA from tricistronic rRNA transcript (SSU-rRNA, 5.8S rRNA, LSU-rRNA)"/>
    <property type="evidence" value="ECO:0007669"/>
    <property type="project" value="EnsemblFungi"/>
</dbReference>
<keyword evidence="5 8" id="KW-0067">ATP-binding</keyword>
<evidence type="ECO:0000313" key="13">
    <source>
        <dbReference type="Proteomes" id="UP000095023"/>
    </source>
</evidence>
<feature type="region of interest" description="Disordered" evidence="9">
    <location>
        <begin position="1"/>
        <end position="33"/>
    </location>
</feature>
<proteinExistence type="inferred from homology"/>
<dbReference type="PANTHER" id="PTHR47959:SF1">
    <property type="entry name" value="ATP-DEPENDENT RNA HELICASE DBPA"/>
    <property type="match status" value="1"/>
</dbReference>
<evidence type="ECO:0000256" key="9">
    <source>
        <dbReference type="SAM" id="MobiDB-lite"/>
    </source>
</evidence>
<dbReference type="SUPFAM" id="SSF52540">
    <property type="entry name" value="P-loop containing nucleoside triphosphate hydrolases"/>
    <property type="match status" value="1"/>
</dbReference>
<evidence type="ECO:0000256" key="5">
    <source>
        <dbReference type="ARBA" id="ARBA00022840"/>
    </source>
</evidence>
<accession>A0A1E4TL13</accession>
<evidence type="ECO:0000256" key="6">
    <source>
        <dbReference type="ARBA" id="ARBA00022884"/>
    </source>
</evidence>
<dbReference type="PROSITE" id="PS51192">
    <property type="entry name" value="HELICASE_ATP_BIND_1"/>
    <property type="match status" value="1"/>
</dbReference>
<dbReference type="EMBL" id="KV453841">
    <property type="protein sequence ID" value="ODV92338.1"/>
    <property type="molecule type" value="Genomic_DNA"/>
</dbReference>
<dbReference type="Proteomes" id="UP000095023">
    <property type="component" value="Unassembled WGS sequence"/>
</dbReference>
<comment type="catalytic activity">
    <reaction evidence="7">
        <text>ATP + H2O = ADP + phosphate + H(+)</text>
        <dbReference type="Rhea" id="RHEA:13065"/>
        <dbReference type="ChEBI" id="CHEBI:15377"/>
        <dbReference type="ChEBI" id="CHEBI:15378"/>
        <dbReference type="ChEBI" id="CHEBI:30616"/>
        <dbReference type="ChEBI" id="CHEBI:43474"/>
        <dbReference type="ChEBI" id="CHEBI:456216"/>
        <dbReference type="EC" id="3.6.4.13"/>
    </reaction>
</comment>
<dbReference type="GO" id="GO:0003723">
    <property type="term" value="F:RNA binding"/>
    <property type="evidence" value="ECO:0007669"/>
    <property type="project" value="UniProtKB-KW"/>
</dbReference>
<keyword evidence="4 8" id="KW-0347">Helicase</keyword>
<dbReference type="AlphaFoldDB" id="A0A1E4TL13"/>
<dbReference type="GO" id="GO:0005829">
    <property type="term" value="C:cytosol"/>
    <property type="evidence" value="ECO:0007669"/>
    <property type="project" value="TreeGrafter"/>
</dbReference>
<evidence type="ECO:0000256" key="7">
    <source>
        <dbReference type="ARBA" id="ARBA00047984"/>
    </source>
</evidence>
<dbReference type="GO" id="GO:0016787">
    <property type="term" value="F:hydrolase activity"/>
    <property type="evidence" value="ECO:0007669"/>
    <property type="project" value="UniProtKB-KW"/>
</dbReference>
<feature type="non-terminal residue" evidence="12">
    <location>
        <position position="1"/>
    </location>
</feature>
<gene>
    <name evidence="12" type="ORF">CANCADRAFT_12107</name>
</gene>
<dbReference type="GO" id="GO:0005730">
    <property type="term" value="C:nucleolus"/>
    <property type="evidence" value="ECO:0007669"/>
    <property type="project" value="EnsemblFungi"/>
</dbReference>
<dbReference type="OrthoDB" id="3370at2759"/>
<dbReference type="Pfam" id="PF00271">
    <property type="entry name" value="Helicase_C"/>
    <property type="match status" value="1"/>
</dbReference>
<evidence type="ECO:0000259" key="11">
    <source>
        <dbReference type="PROSITE" id="PS51194"/>
    </source>
</evidence>
<organism evidence="12 13">
    <name type="scientific">Tortispora caseinolytica NRRL Y-17796</name>
    <dbReference type="NCBI Taxonomy" id="767744"/>
    <lineage>
        <taxon>Eukaryota</taxon>
        <taxon>Fungi</taxon>
        <taxon>Dikarya</taxon>
        <taxon>Ascomycota</taxon>
        <taxon>Saccharomycotina</taxon>
        <taxon>Trigonopsidomycetes</taxon>
        <taxon>Trigonopsidales</taxon>
        <taxon>Trigonopsidaceae</taxon>
        <taxon>Tortispora</taxon>
    </lineage>
</organism>
<dbReference type="Pfam" id="PF00270">
    <property type="entry name" value="DEAD"/>
    <property type="match status" value="1"/>
</dbReference>
<evidence type="ECO:0000259" key="10">
    <source>
        <dbReference type="PROSITE" id="PS51192"/>
    </source>
</evidence>
<keyword evidence="2 8" id="KW-0547">Nucleotide-binding</keyword>
<dbReference type="GO" id="GO:0000466">
    <property type="term" value="P:maturation of 5.8S rRNA from tricistronic rRNA transcript (SSU-rRNA, 5.8S rRNA, LSU-rRNA)"/>
    <property type="evidence" value="ECO:0007669"/>
    <property type="project" value="EnsemblFungi"/>
</dbReference>
<dbReference type="GO" id="GO:0030687">
    <property type="term" value="C:preribosome, large subunit precursor"/>
    <property type="evidence" value="ECO:0007669"/>
    <property type="project" value="EnsemblFungi"/>
</dbReference>
<dbReference type="InterPro" id="IPR000629">
    <property type="entry name" value="RNA-helicase_DEAD-box_CS"/>
</dbReference>
<dbReference type="PROSITE" id="PS51194">
    <property type="entry name" value="HELICASE_CTER"/>
    <property type="match status" value="1"/>
</dbReference>
<dbReference type="GO" id="GO:0005524">
    <property type="term" value="F:ATP binding"/>
    <property type="evidence" value="ECO:0007669"/>
    <property type="project" value="UniProtKB-KW"/>
</dbReference>
<dbReference type="InterPro" id="IPR014001">
    <property type="entry name" value="Helicase_ATP-bd"/>
</dbReference>
<sequence length="477" mass="53698">KSDQEENVQTEARPLEPIPQPERKKRKTAYQSRPNWIVEPEHVDPNLSLPFSDKVFALNSSLLDNLHSAGIENSFAVQTSAIPYINECMRQKGSIKSHSLLVNSFTGSGKTLAYALPVLNTLWGRPSGKLRALIVLPTKPLAQQVASIFYDLSRGSDLKIALLKAGRAFTEEQSKTLKSPPDIVISTPGRLVDHLRRTEGFTLKHLQFLVIDEADRLLNQSFQDWVNVVVASCSELRRKYQPDMYNMHYLPPFMTLVFSATLTRDPRKLASLNIKNPKILLIGSTDAEYALPTGLEEFSYKVKTLKDKPLLLVHLLETRKETGRVLVFVSSNESALRLHRLVQLSSPSLAVGFCMGDSLPAEKKRVINDFTKGNIDILIATDMVARGMDIEGISLVINYDLPLSAREYVHRVGRTARAGKTGTAVAFVVGRGEWKHFHVITEPSARKQEIIEKEIEEFPDDVRLRYEKALEEFQKQL</sequence>
<dbReference type="InterPro" id="IPR050079">
    <property type="entry name" value="DEAD_box_RNA_helicase"/>
</dbReference>
<evidence type="ECO:0000313" key="12">
    <source>
        <dbReference type="EMBL" id="ODV92338.1"/>
    </source>
</evidence>
<feature type="domain" description="Helicase ATP-binding" evidence="10">
    <location>
        <begin position="91"/>
        <end position="280"/>
    </location>
</feature>
<dbReference type="SMART" id="SM00487">
    <property type="entry name" value="DEXDc"/>
    <property type="match status" value="1"/>
</dbReference>
<dbReference type="SMART" id="SM00490">
    <property type="entry name" value="HELICc"/>
    <property type="match status" value="1"/>
</dbReference>
<dbReference type="Gene3D" id="3.40.50.300">
    <property type="entry name" value="P-loop containing nucleotide triphosphate hydrolases"/>
    <property type="match status" value="2"/>
</dbReference>
<keyword evidence="6" id="KW-0694">RNA-binding</keyword>
<evidence type="ECO:0000256" key="4">
    <source>
        <dbReference type="ARBA" id="ARBA00022806"/>
    </source>
</evidence>
<dbReference type="InterPro" id="IPR001650">
    <property type="entry name" value="Helicase_C-like"/>
</dbReference>
<evidence type="ECO:0000256" key="1">
    <source>
        <dbReference type="ARBA" id="ARBA00012552"/>
    </source>
</evidence>
<feature type="domain" description="Helicase C-terminal" evidence="11">
    <location>
        <begin position="310"/>
        <end position="466"/>
    </location>
</feature>
<dbReference type="InterPro" id="IPR027417">
    <property type="entry name" value="P-loop_NTPase"/>
</dbReference>
<dbReference type="PANTHER" id="PTHR47959">
    <property type="entry name" value="ATP-DEPENDENT RNA HELICASE RHLE-RELATED"/>
    <property type="match status" value="1"/>
</dbReference>
<comment type="similarity">
    <text evidence="8">Belongs to the DEAD box helicase family.</text>
</comment>
<reference evidence="13" key="1">
    <citation type="submission" date="2016-02" db="EMBL/GenBank/DDBJ databases">
        <title>Comparative genomics of biotechnologically important yeasts.</title>
        <authorList>
            <consortium name="DOE Joint Genome Institute"/>
            <person name="Riley R."/>
            <person name="Haridas S."/>
            <person name="Wolfe K.H."/>
            <person name="Lopes M.R."/>
            <person name="Hittinger C.T."/>
            <person name="Goker M."/>
            <person name="Salamov A."/>
            <person name="Wisecaver J."/>
            <person name="Long T.M."/>
            <person name="Aerts A.L."/>
            <person name="Barry K."/>
            <person name="Choi C."/>
            <person name="Clum A."/>
            <person name="Coughlan A.Y."/>
            <person name="Deshpande S."/>
            <person name="Douglass A.P."/>
            <person name="Hanson S.J."/>
            <person name="Klenk H.-P."/>
            <person name="Labutti K."/>
            <person name="Lapidus A."/>
            <person name="Lindquist E."/>
            <person name="Lipzen A."/>
            <person name="Meier-Kolthoff J.P."/>
            <person name="Ohm R.A."/>
            <person name="Otillar R.P."/>
            <person name="Pangilinan J."/>
            <person name="Peng Y."/>
            <person name="Rokas A."/>
            <person name="Rosa C.A."/>
            <person name="Scheuner C."/>
            <person name="Sibirny A.A."/>
            <person name="Slot J.C."/>
            <person name="Stielow J.B."/>
            <person name="Sun H."/>
            <person name="Kurtzman C.P."/>
            <person name="Blackwell M."/>
            <person name="Jeffries T.W."/>
            <person name="Grigoriev I.V."/>
        </authorList>
    </citation>
    <scope>NUCLEOTIDE SEQUENCE [LARGE SCALE GENOMIC DNA]</scope>
    <source>
        <strain evidence="13">NRRL Y-17796</strain>
    </source>
</reference>
<dbReference type="EC" id="3.6.4.13" evidence="1"/>
<keyword evidence="3 8" id="KW-0378">Hydrolase</keyword>
<keyword evidence="13" id="KW-1185">Reference proteome</keyword>
<evidence type="ECO:0000256" key="2">
    <source>
        <dbReference type="ARBA" id="ARBA00022741"/>
    </source>
</evidence>
<evidence type="ECO:0000256" key="8">
    <source>
        <dbReference type="RuleBase" id="RU000492"/>
    </source>
</evidence>
<dbReference type="CDD" id="cd17956">
    <property type="entry name" value="DEADc_DDX51"/>
    <property type="match status" value="1"/>
</dbReference>
<feature type="non-terminal residue" evidence="12">
    <location>
        <position position="477"/>
    </location>
</feature>